<gene>
    <name evidence="2" type="ORF">BCIN_09g06850</name>
</gene>
<dbReference type="AlphaFoldDB" id="A0A384JTU4"/>
<evidence type="ECO:0000259" key="1">
    <source>
        <dbReference type="Pfam" id="PF06985"/>
    </source>
</evidence>
<dbReference type="Pfam" id="PF06985">
    <property type="entry name" value="HET"/>
    <property type="match status" value="1"/>
</dbReference>
<dbReference type="OrthoDB" id="2157530at2759"/>
<reference evidence="2" key="4">
    <citation type="submission" date="2017-12" db="EMBL/GenBank/DDBJ databases">
        <authorList>
            <person name="van Kan J."/>
        </authorList>
    </citation>
    <scope>NUCLEOTIDE SEQUENCE</scope>
    <source>
        <strain evidence="2">B05.10</strain>
    </source>
</reference>
<dbReference type="Proteomes" id="UP000001798">
    <property type="component" value="Chromosome 9"/>
</dbReference>
<reference evidence="2 3" key="3">
    <citation type="journal article" date="2017" name="Mol. Plant Pathol.">
        <title>A gapless genome sequence of the fungus Botrytis cinerea.</title>
        <authorList>
            <person name="Van Kan J.A."/>
            <person name="Stassen J.H."/>
            <person name="Mosbach A."/>
            <person name="Van Der Lee T.A."/>
            <person name="Faino L."/>
            <person name="Farmer A.D."/>
            <person name="Papasotiriou D.G."/>
            <person name="Zhou S."/>
            <person name="Seidl M.F."/>
            <person name="Cottam E."/>
            <person name="Edel D."/>
            <person name="Hahn M."/>
            <person name="Schwartz D.C."/>
            <person name="Dietrich R.A."/>
            <person name="Widdison S."/>
            <person name="Scalliet G."/>
        </authorList>
    </citation>
    <scope>NUCLEOTIDE SEQUENCE [LARGE SCALE GENOMIC DNA]</scope>
    <source>
        <strain evidence="2 3">B05.10</strain>
    </source>
</reference>
<dbReference type="InterPro" id="IPR052895">
    <property type="entry name" value="HetReg/Transcr_Mod"/>
</dbReference>
<dbReference type="EMBL" id="CP009813">
    <property type="protein sequence ID" value="ATZ53932.1"/>
    <property type="molecule type" value="Genomic_DNA"/>
</dbReference>
<proteinExistence type="predicted"/>
<dbReference type="Pfam" id="PF26639">
    <property type="entry name" value="Het-6_barrel"/>
    <property type="match status" value="1"/>
</dbReference>
<evidence type="ECO:0000313" key="2">
    <source>
        <dbReference type="EMBL" id="ATZ53932.1"/>
    </source>
</evidence>
<dbReference type="GeneID" id="5433789"/>
<name>A0A384JTU4_BOTFB</name>
<dbReference type="PANTHER" id="PTHR24148">
    <property type="entry name" value="ANKYRIN REPEAT DOMAIN-CONTAINING PROTEIN 39 HOMOLOG-RELATED"/>
    <property type="match status" value="1"/>
</dbReference>
<protein>
    <recommendedName>
        <fullName evidence="1">Heterokaryon incompatibility domain-containing protein</fullName>
    </recommendedName>
</protein>
<dbReference type="KEGG" id="bfu:BCIN_09g06850"/>
<reference evidence="2 3" key="1">
    <citation type="journal article" date="2011" name="PLoS Genet.">
        <title>Genomic analysis of the necrotrophic fungal pathogens Sclerotinia sclerotiorum and Botrytis cinerea.</title>
        <authorList>
            <person name="Amselem J."/>
            <person name="Cuomo C.A."/>
            <person name="van Kan J.A."/>
            <person name="Viaud M."/>
            <person name="Benito E.P."/>
            <person name="Couloux A."/>
            <person name="Coutinho P.M."/>
            <person name="de Vries R.P."/>
            <person name="Dyer P.S."/>
            <person name="Fillinger S."/>
            <person name="Fournier E."/>
            <person name="Gout L."/>
            <person name="Hahn M."/>
            <person name="Kohn L."/>
            <person name="Lapalu N."/>
            <person name="Plummer K.M."/>
            <person name="Pradier J.M."/>
            <person name="Quevillon E."/>
            <person name="Sharon A."/>
            <person name="Simon A."/>
            <person name="ten Have A."/>
            <person name="Tudzynski B."/>
            <person name="Tudzynski P."/>
            <person name="Wincker P."/>
            <person name="Andrew M."/>
            <person name="Anthouard V."/>
            <person name="Beever R.E."/>
            <person name="Beffa R."/>
            <person name="Benoit I."/>
            <person name="Bouzid O."/>
            <person name="Brault B."/>
            <person name="Chen Z."/>
            <person name="Choquer M."/>
            <person name="Collemare J."/>
            <person name="Cotton P."/>
            <person name="Danchin E.G."/>
            <person name="Da Silva C."/>
            <person name="Gautier A."/>
            <person name="Giraud C."/>
            <person name="Giraud T."/>
            <person name="Gonzalez C."/>
            <person name="Grossetete S."/>
            <person name="Guldener U."/>
            <person name="Henrissat B."/>
            <person name="Howlett B.J."/>
            <person name="Kodira C."/>
            <person name="Kretschmer M."/>
            <person name="Lappartient A."/>
            <person name="Leroch M."/>
            <person name="Levis C."/>
            <person name="Mauceli E."/>
            <person name="Neuveglise C."/>
            <person name="Oeser B."/>
            <person name="Pearson M."/>
            <person name="Poulain J."/>
            <person name="Poussereau N."/>
            <person name="Quesneville H."/>
            <person name="Rascle C."/>
            <person name="Schumacher J."/>
            <person name="Segurens B."/>
            <person name="Sexton A."/>
            <person name="Silva E."/>
            <person name="Sirven C."/>
            <person name="Soanes D.M."/>
            <person name="Talbot N.J."/>
            <person name="Templeton M."/>
            <person name="Yandava C."/>
            <person name="Yarden O."/>
            <person name="Zeng Q."/>
            <person name="Rollins J.A."/>
            <person name="Lebrun M.H."/>
            <person name="Dickman M."/>
        </authorList>
    </citation>
    <scope>NUCLEOTIDE SEQUENCE [LARGE SCALE GENOMIC DNA]</scope>
    <source>
        <strain evidence="2 3">B05.10</strain>
    </source>
</reference>
<organism evidence="2 3">
    <name type="scientific">Botryotinia fuckeliana (strain B05.10)</name>
    <name type="common">Noble rot fungus</name>
    <name type="synonym">Botrytis cinerea</name>
    <dbReference type="NCBI Taxonomy" id="332648"/>
    <lineage>
        <taxon>Eukaryota</taxon>
        <taxon>Fungi</taxon>
        <taxon>Dikarya</taxon>
        <taxon>Ascomycota</taxon>
        <taxon>Pezizomycotina</taxon>
        <taxon>Leotiomycetes</taxon>
        <taxon>Helotiales</taxon>
        <taxon>Sclerotiniaceae</taxon>
        <taxon>Botrytis</taxon>
    </lineage>
</organism>
<evidence type="ECO:0000313" key="3">
    <source>
        <dbReference type="Proteomes" id="UP000001798"/>
    </source>
</evidence>
<dbReference type="RefSeq" id="XP_024551121.1">
    <property type="nucleotide sequence ID" value="XM_024695327.1"/>
</dbReference>
<accession>A0A384JTU4</accession>
<dbReference type="RefSeq" id="XP_024551122.1">
    <property type="nucleotide sequence ID" value="XM_024695328.1"/>
</dbReference>
<reference evidence="2 3" key="2">
    <citation type="journal article" date="2012" name="Eukaryot. Cell">
        <title>Genome update of Botrytis cinerea strains B05.10 and T4.</title>
        <authorList>
            <person name="Staats M."/>
            <person name="van Kan J.A."/>
        </authorList>
    </citation>
    <scope>NUCLEOTIDE SEQUENCE [LARGE SCALE GENOMIC DNA]</scope>
    <source>
        <strain evidence="2 3">B05.10</strain>
    </source>
</reference>
<keyword evidence="3" id="KW-1185">Reference proteome</keyword>
<sequence>MPPARDLYDPIKDGEIRVLEIKPGAFDEPIHCTLSPCLLDDNPTYDALSYTWGDPSARAPINVDGHVFMATTNLESALRYFRDPEITRVLWVDAVCINQEDIPERGMQVQQMRRIYKEAKYVMIWLGPPELAAREIRDDQHAHAETESTVSSTSNHFASLKLLADWCQIARRGETEWPHLDSENKDKWRDALQCEFWKPLRNPYWCRLWIIQEVALAKNPTVHCGSHSISFDDLIFAIRYASSCGTRYSVTSGEEHWLDEYSYGIKGLVHSRANVAENKSLLLSEVLEIIGPHIAVTDPRDRIYGLLGLANSCDIIPDYTLSRTQVYTQAAKNILSSGNFNYLGVFSGDESTSSNDAPSWATDLDLIAEHSFGVRPLTIYDNDKYCYKAATDLTSNLRFHDNDRVLSARGVIVGDIDTCGQVMDANTHSHFEILGQWEDTMLRRFRCDHLVASQSENSGTIMGVWDSWKKRIRSANSSWAPNWGPISDTTLGGWSEGTLDTDDWETSILNLRQARGSMKHQESYVAGGTLTEAYCRTLLMNKILSESDTLERFYDDHVPEYNEDMCKPTPTELKRMSMLRESRMFDKNLEEAIRGRRLFITSKGHIGLGHQQVEKGDVLCVLSGSPVPHILRLHGDYWTVVGQCYSHGLMNGEIGKALECGEVTSQMFEIR</sequence>
<dbReference type="VEuPathDB" id="FungiDB:Bcin09g06850"/>
<dbReference type="InterPro" id="IPR010730">
    <property type="entry name" value="HET"/>
</dbReference>
<dbReference type="PANTHER" id="PTHR24148:SF73">
    <property type="entry name" value="HET DOMAIN PROTEIN (AFU_ORTHOLOGUE AFUA_8G01020)"/>
    <property type="match status" value="1"/>
</dbReference>
<dbReference type="EMBL" id="CP009813">
    <property type="protein sequence ID" value="ATZ53931.1"/>
    <property type="molecule type" value="Genomic_DNA"/>
</dbReference>
<feature type="domain" description="Heterokaryon incompatibility" evidence="1">
    <location>
        <begin position="45"/>
        <end position="213"/>
    </location>
</feature>